<dbReference type="EMBL" id="JBBPBM010000009">
    <property type="protein sequence ID" value="KAK8568902.1"/>
    <property type="molecule type" value="Genomic_DNA"/>
</dbReference>
<proteinExistence type="predicted"/>
<evidence type="ECO:0000259" key="1">
    <source>
        <dbReference type="Pfam" id="PF03108"/>
    </source>
</evidence>
<evidence type="ECO:0000313" key="2">
    <source>
        <dbReference type="EMBL" id="KAK8568902.1"/>
    </source>
</evidence>
<feature type="domain" description="Transposase MuDR plant" evidence="1">
    <location>
        <begin position="100"/>
        <end position="156"/>
    </location>
</feature>
<evidence type="ECO:0000313" key="3">
    <source>
        <dbReference type="Proteomes" id="UP001472677"/>
    </source>
</evidence>
<gene>
    <name evidence="2" type="ORF">V6N12_007437</name>
</gene>
<accession>A0ABR2F1S4</accession>
<name>A0ABR2F1S4_9ROSI</name>
<organism evidence="2 3">
    <name type="scientific">Hibiscus sabdariffa</name>
    <name type="common">roselle</name>
    <dbReference type="NCBI Taxonomy" id="183260"/>
    <lineage>
        <taxon>Eukaryota</taxon>
        <taxon>Viridiplantae</taxon>
        <taxon>Streptophyta</taxon>
        <taxon>Embryophyta</taxon>
        <taxon>Tracheophyta</taxon>
        <taxon>Spermatophyta</taxon>
        <taxon>Magnoliopsida</taxon>
        <taxon>eudicotyledons</taxon>
        <taxon>Gunneridae</taxon>
        <taxon>Pentapetalae</taxon>
        <taxon>rosids</taxon>
        <taxon>malvids</taxon>
        <taxon>Malvales</taxon>
        <taxon>Malvaceae</taxon>
        <taxon>Malvoideae</taxon>
        <taxon>Hibiscus</taxon>
    </lineage>
</organism>
<dbReference type="Pfam" id="PF03108">
    <property type="entry name" value="DBD_Tnp_Mut"/>
    <property type="match status" value="1"/>
</dbReference>
<dbReference type="Proteomes" id="UP001472677">
    <property type="component" value="Unassembled WGS sequence"/>
</dbReference>
<keyword evidence="3" id="KW-1185">Reference proteome</keyword>
<reference evidence="2 3" key="1">
    <citation type="journal article" date="2024" name="G3 (Bethesda)">
        <title>Genome assembly of Hibiscus sabdariffa L. provides insights into metabolisms of medicinal natural products.</title>
        <authorList>
            <person name="Kim T."/>
        </authorList>
    </citation>
    <scope>NUCLEOTIDE SEQUENCE [LARGE SCALE GENOMIC DNA]</scope>
    <source>
        <strain evidence="2">TK-2024</strain>
        <tissue evidence="2">Old leaves</tissue>
    </source>
</reference>
<comment type="caution">
    <text evidence="2">The sequence shown here is derived from an EMBL/GenBank/DDBJ whole genome shotgun (WGS) entry which is preliminary data.</text>
</comment>
<dbReference type="InterPro" id="IPR004332">
    <property type="entry name" value="Transposase_MuDR"/>
</dbReference>
<protein>
    <recommendedName>
        <fullName evidence="1">Transposase MuDR plant domain-containing protein</fullName>
    </recommendedName>
</protein>
<sequence>MLASHELNVDANIENLRGRWGESLEDSSEDKDIGDPDLFPDDVGDAPDFGVGEIVPNAGDISYYEAPTHIQSVDCDAMRAPQFPDMPQVSSSQHGELFEGLQFNQKDEAILTIKDYTVRQHVDYTVVESNPRTFYAKCVKYGEGCLWKTRVTKLKKIDRWEVTKYNGNHTCL</sequence>